<accession>A0A1G7XBV2</accession>
<evidence type="ECO:0000313" key="3">
    <source>
        <dbReference type="Proteomes" id="UP000198956"/>
    </source>
</evidence>
<sequence>MKQSKTIIIFNTPPEELFKQYFDYLVNSGIPERVLAAEAEERAKQQEKSKPTTPTTG</sequence>
<name>A0A1G7XBV2_ANETH</name>
<dbReference type="RefSeq" id="WP_175493546.1">
    <property type="nucleotide sequence ID" value="NZ_FNDE01000003.1"/>
</dbReference>
<gene>
    <name evidence="2" type="ORF">SAMN04489735_1003124</name>
</gene>
<proteinExistence type="predicted"/>
<dbReference type="AlphaFoldDB" id="A0A1G7XBV2"/>
<evidence type="ECO:0000256" key="1">
    <source>
        <dbReference type="SAM" id="MobiDB-lite"/>
    </source>
</evidence>
<reference evidence="2 3" key="1">
    <citation type="submission" date="2016-10" db="EMBL/GenBank/DDBJ databases">
        <authorList>
            <person name="de Groot N.N."/>
        </authorList>
    </citation>
    <scope>NUCLEOTIDE SEQUENCE [LARGE SCALE GENOMIC DNA]</scope>
    <source>
        <strain evidence="2 3">L 420-91</strain>
    </source>
</reference>
<feature type="region of interest" description="Disordered" evidence="1">
    <location>
        <begin position="37"/>
        <end position="57"/>
    </location>
</feature>
<feature type="compositionally biased region" description="Basic and acidic residues" evidence="1">
    <location>
        <begin position="39"/>
        <end position="50"/>
    </location>
</feature>
<dbReference type="EMBL" id="FNDE01000003">
    <property type="protein sequence ID" value="SDG81604.1"/>
    <property type="molecule type" value="Genomic_DNA"/>
</dbReference>
<protein>
    <submittedName>
        <fullName evidence="2">Uncharacterized protein</fullName>
    </submittedName>
</protein>
<organism evidence="2 3">
    <name type="scientific">Aneurinibacillus thermoaerophilus</name>
    <dbReference type="NCBI Taxonomy" id="143495"/>
    <lineage>
        <taxon>Bacteria</taxon>
        <taxon>Bacillati</taxon>
        <taxon>Bacillota</taxon>
        <taxon>Bacilli</taxon>
        <taxon>Bacillales</taxon>
        <taxon>Paenibacillaceae</taxon>
        <taxon>Aneurinibacillus group</taxon>
        <taxon>Aneurinibacillus</taxon>
    </lineage>
</organism>
<evidence type="ECO:0000313" key="2">
    <source>
        <dbReference type="EMBL" id="SDG81604.1"/>
    </source>
</evidence>
<dbReference type="Proteomes" id="UP000198956">
    <property type="component" value="Unassembled WGS sequence"/>
</dbReference>